<dbReference type="Proteomes" id="UP000219369">
    <property type="component" value="Unassembled WGS sequence"/>
</dbReference>
<proteinExistence type="predicted"/>
<sequence length="49" mass="5731">MVQYVVGCLMKLCERLSSNESFYFIKALLLCRPLKARLYNSKIFIRIGT</sequence>
<dbReference type="EMBL" id="FMJY01000011">
    <property type="protein sequence ID" value="SCO92556.1"/>
    <property type="molecule type" value="Genomic_DNA"/>
</dbReference>
<protein>
    <submittedName>
        <fullName evidence="1">Uncharacterized protein</fullName>
    </submittedName>
</protein>
<evidence type="ECO:0000313" key="1">
    <source>
        <dbReference type="EMBL" id="SCO92556.1"/>
    </source>
</evidence>
<organism evidence="1 2">
    <name type="scientific">Fusarium oxysporum</name>
    <name type="common">Fusarium vascular wilt</name>
    <dbReference type="NCBI Taxonomy" id="5507"/>
    <lineage>
        <taxon>Eukaryota</taxon>
        <taxon>Fungi</taxon>
        <taxon>Dikarya</taxon>
        <taxon>Ascomycota</taxon>
        <taxon>Pezizomycotina</taxon>
        <taxon>Sordariomycetes</taxon>
        <taxon>Hypocreomycetidae</taxon>
        <taxon>Hypocreales</taxon>
        <taxon>Nectriaceae</taxon>
        <taxon>Fusarium</taxon>
        <taxon>Fusarium oxysporum species complex</taxon>
    </lineage>
</organism>
<gene>
    <name evidence="1" type="ORF">FRV6_16684</name>
</gene>
<name>A0A2H3UBA1_FUSOX</name>
<reference evidence="2" key="1">
    <citation type="submission" date="2016-09" db="EMBL/GenBank/DDBJ databases">
        <authorList>
            <person name="Guldener U."/>
        </authorList>
    </citation>
    <scope>NUCLEOTIDE SEQUENCE [LARGE SCALE GENOMIC DNA]</scope>
    <source>
        <strain evidence="2">V64-1</strain>
    </source>
</reference>
<accession>A0A2H3UBA1</accession>
<evidence type="ECO:0000313" key="2">
    <source>
        <dbReference type="Proteomes" id="UP000219369"/>
    </source>
</evidence>
<dbReference type="AlphaFoldDB" id="A0A2H3UBA1"/>